<reference evidence="1 2" key="1">
    <citation type="submission" date="2021-06" db="EMBL/GenBank/DDBJ databases">
        <title>Caerostris darwini draft genome.</title>
        <authorList>
            <person name="Kono N."/>
            <person name="Arakawa K."/>
        </authorList>
    </citation>
    <scope>NUCLEOTIDE SEQUENCE [LARGE SCALE GENOMIC DNA]</scope>
</reference>
<proteinExistence type="predicted"/>
<evidence type="ECO:0000313" key="1">
    <source>
        <dbReference type="EMBL" id="GIX67894.1"/>
    </source>
</evidence>
<dbReference type="Proteomes" id="UP001054837">
    <property type="component" value="Unassembled WGS sequence"/>
</dbReference>
<keyword evidence="2" id="KW-1185">Reference proteome</keyword>
<name>A0AAV4M771_9ARAC</name>
<accession>A0AAV4M771</accession>
<dbReference type="AlphaFoldDB" id="A0AAV4M771"/>
<evidence type="ECO:0000313" key="2">
    <source>
        <dbReference type="Proteomes" id="UP001054837"/>
    </source>
</evidence>
<gene>
    <name evidence="1" type="ORF">CDAR_71611</name>
</gene>
<organism evidence="1 2">
    <name type="scientific">Caerostris darwini</name>
    <dbReference type="NCBI Taxonomy" id="1538125"/>
    <lineage>
        <taxon>Eukaryota</taxon>
        <taxon>Metazoa</taxon>
        <taxon>Ecdysozoa</taxon>
        <taxon>Arthropoda</taxon>
        <taxon>Chelicerata</taxon>
        <taxon>Arachnida</taxon>
        <taxon>Araneae</taxon>
        <taxon>Araneomorphae</taxon>
        <taxon>Entelegynae</taxon>
        <taxon>Araneoidea</taxon>
        <taxon>Araneidae</taxon>
        <taxon>Caerostris</taxon>
    </lineage>
</organism>
<comment type="caution">
    <text evidence="1">The sequence shown here is derived from an EMBL/GenBank/DDBJ whole genome shotgun (WGS) entry which is preliminary data.</text>
</comment>
<dbReference type="EMBL" id="BPLQ01000135">
    <property type="protein sequence ID" value="GIX67894.1"/>
    <property type="molecule type" value="Genomic_DNA"/>
</dbReference>
<sequence length="138" mass="15304">MPSKKINNLTTTTFPLTSLLKFSNNGSYWPNQTMFQEALYKRMNPASRSKHIFHGKRTPVGDKKGNLLTHPAKLNGIAGRKHFLKPIRSVRNLIGLMADESFLGLGNRQAKQNCDCQARRLSHQGGILLACIAGSNIS</sequence>
<protein>
    <submittedName>
        <fullName evidence="1">Uncharacterized protein</fullName>
    </submittedName>
</protein>